<dbReference type="RefSeq" id="WP_147472828.1">
    <property type="nucleotide sequence ID" value="NZ_RFFJ01000187.1"/>
</dbReference>
<dbReference type="SUPFAM" id="SSF53067">
    <property type="entry name" value="Actin-like ATPase domain"/>
    <property type="match status" value="1"/>
</dbReference>
<accession>A0A3M2L7Y2</accession>
<keyword evidence="3" id="KW-1185">Reference proteome</keyword>
<feature type="non-terminal residue" evidence="2">
    <location>
        <position position="394"/>
    </location>
</feature>
<sequence>MNPQDTPLTRLRAGHERSVLELLRRHGPLTRAALGRHSGLSRTTLYDIVGSLVARGAVVAAPPGAGERRRGRPVETLSLNPDAGLAVGVDFARRAVHVAAVNVAHEPIGSASAPHPARLPWAERVALAERLIGSLAGGALRLDALDAIGIGLVGPVSQQDAGESELEPVALLRERFGVPVLVDNNTRLAALAEATWGAGAGAPDVLYLRLSHGVGGGLVVGGALHRGPRGLSGEFGHVVVEPGGRACECGGVGCLETVASLGAVLAAFHAEAGGPAPDLDRLLDAAGSTGEGPEVVAARAVLAEVGERVGAVLAAACQVVGPGLVVLGGELARAGEALTRHVQRAIEARVMPTSRRHVALRRATLGEAGGALGGIALVLHGPASPGGEAANGPG</sequence>
<comment type="similarity">
    <text evidence="1">Belongs to the ROK (NagC/XylR) family.</text>
</comment>
<dbReference type="Proteomes" id="UP000278673">
    <property type="component" value="Unassembled WGS sequence"/>
</dbReference>
<dbReference type="PROSITE" id="PS01125">
    <property type="entry name" value="ROK"/>
    <property type="match status" value="1"/>
</dbReference>
<dbReference type="Pfam" id="PF00480">
    <property type="entry name" value="ROK"/>
    <property type="match status" value="1"/>
</dbReference>
<comment type="caution">
    <text evidence="2">The sequence shown here is derived from an EMBL/GenBank/DDBJ whole genome shotgun (WGS) entry which is preliminary data.</text>
</comment>
<evidence type="ECO:0000313" key="2">
    <source>
        <dbReference type="EMBL" id="RMI33751.1"/>
    </source>
</evidence>
<dbReference type="PANTHER" id="PTHR18964:SF149">
    <property type="entry name" value="BIFUNCTIONAL UDP-N-ACETYLGLUCOSAMINE 2-EPIMERASE_N-ACETYLMANNOSAMINE KINASE"/>
    <property type="match status" value="1"/>
</dbReference>
<dbReference type="SUPFAM" id="SSF46785">
    <property type="entry name" value="Winged helix' DNA-binding domain"/>
    <property type="match status" value="1"/>
</dbReference>
<evidence type="ECO:0000256" key="1">
    <source>
        <dbReference type="ARBA" id="ARBA00006479"/>
    </source>
</evidence>
<dbReference type="AlphaFoldDB" id="A0A3M2L7Y2"/>
<dbReference type="InterPro" id="IPR049874">
    <property type="entry name" value="ROK_cs"/>
</dbReference>
<dbReference type="Gene3D" id="3.30.420.40">
    <property type="match status" value="2"/>
</dbReference>
<protein>
    <submittedName>
        <fullName evidence="2">ROK family transcriptional regulator</fullName>
    </submittedName>
</protein>
<name>A0A3M2L7Y2_9ACTN</name>
<dbReference type="InterPro" id="IPR000600">
    <property type="entry name" value="ROK"/>
</dbReference>
<dbReference type="EMBL" id="RFFJ01000187">
    <property type="protein sequence ID" value="RMI33751.1"/>
    <property type="molecule type" value="Genomic_DNA"/>
</dbReference>
<dbReference type="Gene3D" id="1.10.10.10">
    <property type="entry name" value="Winged helix-like DNA-binding domain superfamily/Winged helix DNA-binding domain"/>
    <property type="match status" value="1"/>
</dbReference>
<proteinExistence type="inferred from homology"/>
<dbReference type="InterPro" id="IPR036390">
    <property type="entry name" value="WH_DNA-bd_sf"/>
</dbReference>
<dbReference type="InterPro" id="IPR043129">
    <property type="entry name" value="ATPase_NBD"/>
</dbReference>
<organism evidence="2 3">
    <name type="scientific">Streptomyces triticirhizae</name>
    <dbReference type="NCBI Taxonomy" id="2483353"/>
    <lineage>
        <taxon>Bacteria</taxon>
        <taxon>Bacillati</taxon>
        <taxon>Actinomycetota</taxon>
        <taxon>Actinomycetes</taxon>
        <taxon>Kitasatosporales</taxon>
        <taxon>Streptomycetaceae</taxon>
        <taxon>Streptomyces</taxon>
    </lineage>
</organism>
<dbReference type="PANTHER" id="PTHR18964">
    <property type="entry name" value="ROK (REPRESSOR, ORF, KINASE) FAMILY"/>
    <property type="match status" value="1"/>
</dbReference>
<gene>
    <name evidence="2" type="ORF">EBN88_24425</name>
</gene>
<evidence type="ECO:0000313" key="3">
    <source>
        <dbReference type="Proteomes" id="UP000278673"/>
    </source>
</evidence>
<reference evidence="2 3" key="1">
    <citation type="submission" date="2018-10" db="EMBL/GenBank/DDBJ databases">
        <title>Isolation, diversity and antifungal activity of actinobacteria from wheat.</title>
        <authorList>
            <person name="Han C."/>
        </authorList>
    </citation>
    <scope>NUCLEOTIDE SEQUENCE [LARGE SCALE GENOMIC DNA]</scope>
    <source>
        <strain evidence="2 3">NEAU-YY642</strain>
    </source>
</reference>
<dbReference type="InterPro" id="IPR036388">
    <property type="entry name" value="WH-like_DNA-bd_sf"/>
</dbReference>